<keyword evidence="8" id="KW-1185">Reference proteome</keyword>
<dbReference type="SUPFAM" id="SSF54897">
    <property type="entry name" value="Protease propeptides/inhibitors"/>
    <property type="match status" value="1"/>
</dbReference>
<evidence type="ECO:0000256" key="4">
    <source>
        <dbReference type="SAM" id="SignalP"/>
    </source>
</evidence>
<sequence length="1826" mass="203484">MKFRMAKLGIVVILLLLEQVSATTGASKKEDQKEAILKELVEIWRKGGGWNPYRVQPPAERQKDQQIHSIVRSIMGGLKSLGVMPRKSKSLPSLNKAFDRNRLSGFLYNISMYLQEMSAELDDQQQPFSDDQFWGNLLYSLLQTGRDTSLGIWDGKSPPRPTFRLQDLFLSLRGSPHWDGLLGLVQSILTLTERQPQKPILTFVSQNWKTISALLETVLQAVVSGTYGQAVAGLQGFICVLKGRNDCSFNLSWLDQLISFMETRNWKPVVSLHPVSVENNQRDATLSSGRFKPFLMPPEVLREEQLLLNKSGIDSESLASMQSLLLQALSRSNAGDRAVQFAERNPALLQGLDNLRHGFLHNVGRSVYSNLRRKVSHMTKALLDDVSSMVDESQYSHHGRCSVGKYSDLRQLILWGIRHNLTWNAQAMGFRSDGLPSMPSFMTCPSPEEETRTLKPQPSSRRAKLHQSQPKVQEQSDSNPSLSAEILEAACNASIPGLTGVSNFTVFLYCNLFDGEDGSQDPEVNHYGADLHATCSDAAWYLLAAEEDFLWVHVCSEFFAHEFNKTVCANSTFWLQHAHQVESTRDYHYLNQSSIDDLCLQLSNDISGGSPPDATEDCLALLSSKTLTAQDFRRCFLPNNTALIASLCGNESSQIPQDGSWAAEYCSKVPNHSHGAPKDNCDYLNWKAEQFLNSTALELCSSKAGLKDYICKNTTLYLTLVQKQPSLLDYCLNSEESQGSKCVLQKLFDMLPAPYDFDTSQLCVKPLPVLQDAIHKLTLCEGVMDERTGWLATVSYVLRVLDFVVGLSAGLEEGEGEVRQGLGQAILLSSLQDNASFWATLRPDASLSVLHTVGIFLKREQNSTLKEDLLSCFSVSPKEQEAMETMTAAFIHKFPRVTPELFIDLSQFIPYMSVSDIMTFPASLMVNESVLMAIRDHSSEMKSPQKQAFVKRLLQSSEAGDVPSWPPLFLSSILPLLPHLPVSHFQLLTSQQLTPLIEMLGNSSLDATRGHHVLRTVFSRGKNLTSDNITGLGVLICYLNSEDLQQLLSSSNLSPALWQQLARCVSEGHVSGSGRLSHWLGTALKSLNASILSASAMASLHGMLPEMGTTFLDPLSSNELLDLVTLPGMPTFPPAQAQMLFRMIQRTINITRQSLLDLGRIAGGMSCKWMKLWVNESGFSELLQFITKLPGGLRPGLRKCIVVELRKRPDIDLNNLDPSFAARLPLTMMEHLSNSSLISVLDHVRQHFIDFLQLPRHKQTALAEKAIDVLGISEDGLTGAFMDMLGPLLPFLDRDVLARMDREALKLRLEELKQYCLPSDTFRQISALLTEKSMLGEPQTWSVGDVEHVGRLLFTLSPQQIKSLPLGDLGRDTVEEVLMSQWRWKNSEVGKACSDLNGLREKMNGVIHRIVKGRWWMRRGPTPSCADIKGTFPSAWRSYQLNRMKRKELKTCVEFIGQDDTLDAEQREALWMELRPVYKPVRQLKPEQVLELGCIVTEMGERELQAVNLSSLAVVAHLGNLNGWNAKKMRAVVLGIMKRLKQKPEELDVVELVSLGHLLCGFSSSEISRLDPFNLSVAALFLGEMVLPCSEQQTEALTSRLSSPLGFGPVSSWGSEVFTEIGTLAAGLEDMVLSALIKEQVEGLTPTAITLIPPRKMAVVFSATQLSWLSSEQACAVTEEQWAELDSEQRQALGMAQYEGELMLEHRGGSDEPDLSDALASRYVRQSKQTYRKLCFRDCIRRQSNTVDFSSCPRTALVDLRRVQGNGRLEADAVEPSIGQKVYTNTWAVHITGGEQEANRIARKHGFINHGNVDVMRGMNKPLMCS</sequence>
<keyword evidence="2" id="KW-0325">Glycoprotein</keyword>
<dbReference type="GO" id="GO:0007160">
    <property type="term" value="P:cell-matrix adhesion"/>
    <property type="evidence" value="ECO:0007669"/>
    <property type="project" value="TreeGrafter"/>
</dbReference>
<evidence type="ECO:0000259" key="5">
    <source>
        <dbReference type="Pfam" id="PF16470"/>
    </source>
</evidence>
<dbReference type="Pfam" id="PF16470">
    <property type="entry name" value="S8_pro-domain"/>
    <property type="match status" value="1"/>
</dbReference>
<accession>A0A3N0Y2G9</accession>
<dbReference type="GO" id="GO:0060091">
    <property type="term" value="C:kinocilium"/>
    <property type="evidence" value="ECO:0007669"/>
    <property type="project" value="TreeGrafter"/>
</dbReference>
<evidence type="ECO:0000259" key="6">
    <source>
        <dbReference type="Pfam" id="PF21058"/>
    </source>
</evidence>
<dbReference type="InterPro" id="IPR032815">
    <property type="entry name" value="S8_pro-domain"/>
</dbReference>
<feature type="compositionally biased region" description="Polar residues" evidence="3">
    <location>
        <begin position="454"/>
        <end position="479"/>
    </location>
</feature>
<gene>
    <name evidence="7" type="ORF">DPX16_11202</name>
</gene>
<feature type="domain" description="Stereocilin LRR" evidence="6">
    <location>
        <begin position="839"/>
        <end position="874"/>
    </location>
</feature>
<comment type="caution">
    <text evidence="7">The sequence shown here is derived from an EMBL/GenBank/DDBJ whole genome shotgun (WGS) entry which is preliminary data.</text>
</comment>
<name>A0A3N0Y2G9_ANAGA</name>
<reference evidence="7 8" key="1">
    <citation type="submission" date="2018-10" db="EMBL/GenBank/DDBJ databases">
        <title>Genome assembly for a Yunnan-Guizhou Plateau 3E fish, Anabarilius grahami (Regan), and its evolutionary and genetic applications.</title>
        <authorList>
            <person name="Jiang W."/>
        </authorList>
    </citation>
    <scope>NUCLEOTIDE SEQUENCE [LARGE SCALE GENOMIC DNA]</scope>
    <source>
        <strain evidence="7">AG-KIZ</strain>
        <tissue evidence="7">Muscle</tissue>
    </source>
</reference>
<dbReference type="PANTHER" id="PTHR23412:SF14">
    <property type="entry name" value="STEREOCILIN-RELATED"/>
    <property type="match status" value="1"/>
</dbReference>
<evidence type="ECO:0000313" key="8">
    <source>
        <dbReference type="Proteomes" id="UP000281406"/>
    </source>
</evidence>
<feature type="domain" description="Peptidase S8 pro-domain" evidence="5">
    <location>
        <begin position="1786"/>
        <end position="1813"/>
    </location>
</feature>
<feature type="signal peptide" evidence="4">
    <location>
        <begin position="1"/>
        <end position="22"/>
    </location>
</feature>
<dbReference type="Gene3D" id="3.30.70.850">
    <property type="entry name" value="Peptidase S8, pro-domain"/>
    <property type="match status" value="1"/>
</dbReference>
<evidence type="ECO:0000313" key="7">
    <source>
        <dbReference type="EMBL" id="ROL28072.1"/>
    </source>
</evidence>
<feature type="region of interest" description="Disordered" evidence="3">
    <location>
        <begin position="439"/>
        <end position="479"/>
    </location>
</feature>
<evidence type="ECO:0000256" key="2">
    <source>
        <dbReference type="ARBA" id="ARBA00023180"/>
    </source>
</evidence>
<evidence type="ECO:0000256" key="3">
    <source>
        <dbReference type="SAM" id="MobiDB-lite"/>
    </source>
</evidence>
<dbReference type="EMBL" id="RJVU01053643">
    <property type="protein sequence ID" value="ROL28072.1"/>
    <property type="molecule type" value="Genomic_DNA"/>
</dbReference>
<protein>
    <submittedName>
        <fullName evidence="7">Stereocilin</fullName>
    </submittedName>
</protein>
<dbReference type="GO" id="GO:0032426">
    <property type="term" value="C:stereocilium tip"/>
    <property type="evidence" value="ECO:0007669"/>
    <property type="project" value="TreeGrafter"/>
</dbReference>
<feature type="domain" description="Stereocilin LRR" evidence="6">
    <location>
        <begin position="879"/>
        <end position="1171"/>
    </location>
</feature>
<dbReference type="OrthoDB" id="9447519at2759"/>
<evidence type="ECO:0000256" key="1">
    <source>
        <dbReference type="ARBA" id="ARBA00022729"/>
    </source>
</evidence>
<dbReference type="InterPro" id="IPR026664">
    <property type="entry name" value="Stereocilin-rel"/>
</dbReference>
<dbReference type="PANTHER" id="PTHR23412">
    <property type="entry name" value="STEREOCILIN RELATED"/>
    <property type="match status" value="1"/>
</dbReference>
<dbReference type="InterPro" id="IPR048992">
    <property type="entry name" value="Stereocilin_LRR"/>
</dbReference>
<organism evidence="7 8">
    <name type="scientific">Anabarilius grahami</name>
    <name type="common">Kanglang fish</name>
    <name type="synonym">Barilius grahami</name>
    <dbReference type="NCBI Taxonomy" id="495550"/>
    <lineage>
        <taxon>Eukaryota</taxon>
        <taxon>Metazoa</taxon>
        <taxon>Chordata</taxon>
        <taxon>Craniata</taxon>
        <taxon>Vertebrata</taxon>
        <taxon>Euteleostomi</taxon>
        <taxon>Actinopterygii</taxon>
        <taxon>Neopterygii</taxon>
        <taxon>Teleostei</taxon>
        <taxon>Ostariophysi</taxon>
        <taxon>Cypriniformes</taxon>
        <taxon>Xenocyprididae</taxon>
        <taxon>Xenocypridinae</taxon>
        <taxon>Xenocypridinae incertae sedis</taxon>
        <taxon>Anabarilius</taxon>
    </lineage>
</organism>
<dbReference type="Proteomes" id="UP000281406">
    <property type="component" value="Unassembled WGS sequence"/>
</dbReference>
<dbReference type="GO" id="GO:0009986">
    <property type="term" value="C:cell surface"/>
    <property type="evidence" value="ECO:0007669"/>
    <property type="project" value="TreeGrafter"/>
</dbReference>
<dbReference type="Pfam" id="PF21058">
    <property type="entry name" value="Stereocilin"/>
    <property type="match status" value="2"/>
</dbReference>
<dbReference type="InterPro" id="IPR038466">
    <property type="entry name" value="S8_pro-domain_sf"/>
</dbReference>
<keyword evidence="1 4" id="KW-0732">Signal</keyword>
<feature type="chain" id="PRO_5018029491" evidence="4">
    <location>
        <begin position="23"/>
        <end position="1826"/>
    </location>
</feature>
<proteinExistence type="predicted"/>